<dbReference type="GO" id="GO:0006397">
    <property type="term" value="P:mRNA processing"/>
    <property type="evidence" value="ECO:0007669"/>
    <property type="project" value="InterPro"/>
</dbReference>
<dbReference type="Pfam" id="PF05615">
    <property type="entry name" value="THOC7"/>
    <property type="match status" value="1"/>
</dbReference>
<dbReference type="PANTHER" id="PTHR23405">
    <property type="entry name" value="MAINTENANCE OF KILLER 16 MAK16 PROTEIN-RELATED"/>
    <property type="match status" value="1"/>
</dbReference>
<dbReference type="EMBL" id="HBUF01649126">
    <property type="protein sequence ID" value="CAG6786620.1"/>
    <property type="molecule type" value="Transcribed_RNA"/>
</dbReference>
<evidence type="ECO:0000256" key="3">
    <source>
        <dbReference type="ARBA" id="ARBA00023054"/>
    </source>
</evidence>
<reference evidence="6" key="1">
    <citation type="submission" date="2021-05" db="EMBL/GenBank/DDBJ databases">
        <authorList>
            <person name="Alioto T."/>
            <person name="Alioto T."/>
            <person name="Gomez Garrido J."/>
        </authorList>
    </citation>
    <scope>NUCLEOTIDE SEQUENCE</scope>
</reference>
<dbReference type="GO" id="GO:0006406">
    <property type="term" value="P:mRNA export from nucleus"/>
    <property type="evidence" value="ECO:0007669"/>
    <property type="project" value="TreeGrafter"/>
</dbReference>
<name>A0A8D8V920_9HEMI</name>
<keyword evidence="4" id="KW-0539">Nucleus</keyword>
<dbReference type="EMBL" id="HBUF01359904">
    <property type="protein sequence ID" value="CAG6720117.1"/>
    <property type="molecule type" value="Transcribed_RNA"/>
</dbReference>
<dbReference type="EMBL" id="HBUF01322002">
    <property type="protein sequence ID" value="CAG6695157.1"/>
    <property type="molecule type" value="Transcribed_RNA"/>
</dbReference>
<dbReference type="EMBL" id="HBUF01322004">
    <property type="protein sequence ID" value="CAG6695161.1"/>
    <property type="molecule type" value="Transcribed_RNA"/>
</dbReference>
<dbReference type="EMBL" id="HBUF01359903">
    <property type="protein sequence ID" value="CAG6720115.1"/>
    <property type="molecule type" value="Transcribed_RNA"/>
</dbReference>
<dbReference type="InterPro" id="IPR008501">
    <property type="entry name" value="THOC7/Mft1"/>
</dbReference>
<comment type="similarity">
    <text evidence="2">Belongs to the THOC7 family.</text>
</comment>
<evidence type="ECO:0000256" key="1">
    <source>
        <dbReference type="ARBA" id="ARBA00004123"/>
    </source>
</evidence>
<evidence type="ECO:0000256" key="2">
    <source>
        <dbReference type="ARBA" id="ARBA00006482"/>
    </source>
</evidence>
<dbReference type="EMBL" id="HBUF01649127">
    <property type="protein sequence ID" value="CAG6786622.1"/>
    <property type="molecule type" value="Transcribed_RNA"/>
</dbReference>
<evidence type="ECO:0000313" key="6">
    <source>
        <dbReference type="EMBL" id="CAG6720113.1"/>
    </source>
</evidence>
<dbReference type="EMBL" id="HBUF01322003">
    <property type="protein sequence ID" value="CAG6695159.1"/>
    <property type="molecule type" value="Transcribed_RNA"/>
</dbReference>
<accession>A0A8D8V920</accession>
<protein>
    <submittedName>
        <fullName evidence="6">THO complex subunit 7 homolog</fullName>
    </submittedName>
</protein>
<keyword evidence="3 5" id="KW-0175">Coiled coil</keyword>
<evidence type="ECO:0000256" key="4">
    <source>
        <dbReference type="ARBA" id="ARBA00023242"/>
    </source>
</evidence>
<dbReference type="AlphaFoldDB" id="A0A8D8V920"/>
<feature type="coiled-coil region" evidence="5">
    <location>
        <begin position="131"/>
        <end position="158"/>
    </location>
</feature>
<sequence>MADEEVIRRRLLIDGDGTGDDRRLNLLLKSIVKYCNSPNDTAEDKQVSLDRMLLQLTQCEHAFEKSRLQLVMSHCELDNYETLAKHIETSIQGAWVEIEKTKEELEQAKTVRKNKCEYEVLAQVINEQPDRKQTKIELEERRKQHALLEAQDQQLNKKLEMRSKQFHVLLASIHEIEVLLAEDDSSFDLDDLDDVEMLPAM</sequence>
<evidence type="ECO:0000256" key="5">
    <source>
        <dbReference type="SAM" id="Coils"/>
    </source>
</evidence>
<organism evidence="6">
    <name type="scientific">Cacopsylla melanoneura</name>
    <dbReference type="NCBI Taxonomy" id="428564"/>
    <lineage>
        <taxon>Eukaryota</taxon>
        <taxon>Metazoa</taxon>
        <taxon>Ecdysozoa</taxon>
        <taxon>Arthropoda</taxon>
        <taxon>Hexapoda</taxon>
        <taxon>Insecta</taxon>
        <taxon>Pterygota</taxon>
        <taxon>Neoptera</taxon>
        <taxon>Paraneoptera</taxon>
        <taxon>Hemiptera</taxon>
        <taxon>Sternorrhyncha</taxon>
        <taxon>Psylloidea</taxon>
        <taxon>Psyllidae</taxon>
        <taxon>Psyllinae</taxon>
        <taxon>Cacopsylla</taxon>
    </lineage>
</organism>
<dbReference type="PANTHER" id="PTHR23405:SF5">
    <property type="entry name" value="THO COMPLEX SUBUNIT 7 HOMOLOG"/>
    <property type="match status" value="1"/>
</dbReference>
<dbReference type="GO" id="GO:0000445">
    <property type="term" value="C:THO complex part of transcription export complex"/>
    <property type="evidence" value="ECO:0007669"/>
    <property type="project" value="InterPro"/>
</dbReference>
<comment type="subcellular location">
    <subcellularLocation>
        <location evidence="1">Nucleus</location>
    </subcellularLocation>
</comment>
<dbReference type="EMBL" id="HBUF01093337">
    <property type="protein sequence ID" value="CAG6636227.1"/>
    <property type="molecule type" value="Transcribed_RNA"/>
</dbReference>
<dbReference type="EMBL" id="HBUF01359905">
    <property type="protein sequence ID" value="CAG6720119.1"/>
    <property type="molecule type" value="Transcribed_RNA"/>
</dbReference>
<dbReference type="EMBL" id="HBUF01359902">
    <property type="protein sequence ID" value="CAG6720113.1"/>
    <property type="molecule type" value="Transcribed_RNA"/>
</dbReference>
<dbReference type="EMBL" id="HBUF01093336">
    <property type="protein sequence ID" value="CAG6636226.1"/>
    <property type="molecule type" value="Transcribed_RNA"/>
</dbReference>
<proteinExistence type="inferred from homology"/>